<sequence length="412" mass="48129">MLWSVCNEDGPLSMPVIEQLQLWGLMTKNNSLKCKNGHFANLCQHGADGFVWRCRQWLTVNKKKVRCDFKQSIRKGTFFEKSHLSIYRIVMFAYLWTENVSLSFIKKQINIAQQSAVDWASFHREVVFDGMILRHEKIATVFFLLLIIFITKAVGKVVEIDEGHRVEGQWVFGGVERITGKCFLVPVERRDKNTLLELIKQWILPGTLIISDCWKSYDCLKDEGYEHLTVNHSIEFKNPDTGAHTNNVEGMWRHAKGSISQYSRKKHSEWSDECIDFTMLCAFFFFVCLCTRESVEIMLELQTLGVVSDSVDKKFLDDQKLKFFRNLSKTRKFAINFERNDIDLSSNDFKYFISRRYLNILPLRIEILIQDYGKLSAVFLILKQLIRNLLSINTSKKVKIKPYGTRSHYNVI</sequence>
<dbReference type="InterPro" id="IPR024445">
    <property type="entry name" value="Tnp_ISXO2-like"/>
</dbReference>
<protein>
    <submittedName>
        <fullName evidence="2">DDE Tnp IS1595 domain-containing protein</fullName>
    </submittedName>
</protein>
<accession>A0A6G0Y074</accession>
<dbReference type="EMBL" id="VUJU01007159">
    <property type="protein sequence ID" value="KAF0746580.1"/>
    <property type="molecule type" value="Genomic_DNA"/>
</dbReference>
<evidence type="ECO:0000313" key="2">
    <source>
        <dbReference type="EMBL" id="KAF0746580.1"/>
    </source>
</evidence>
<reference evidence="2 3" key="1">
    <citation type="submission" date="2019-08" db="EMBL/GenBank/DDBJ databases">
        <title>Whole genome of Aphis craccivora.</title>
        <authorList>
            <person name="Voronova N.V."/>
            <person name="Shulinski R.S."/>
            <person name="Bandarenka Y.V."/>
            <person name="Zhorov D.G."/>
            <person name="Warner D."/>
        </authorList>
    </citation>
    <scope>NUCLEOTIDE SEQUENCE [LARGE SCALE GENOMIC DNA]</scope>
    <source>
        <strain evidence="2">180601</strain>
        <tissue evidence="2">Whole Body</tissue>
    </source>
</reference>
<organism evidence="2 3">
    <name type="scientific">Aphis craccivora</name>
    <name type="common">Cowpea aphid</name>
    <dbReference type="NCBI Taxonomy" id="307492"/>
    <lineage>
        <taxon>Eukaryota</taxon>
        <taxon>Metazoa</taxon>
        <taxon>Ecdysozoa</taxon>
        <taxon>Arthropoda</taxon>
        <taxon>Hexapoda</taxon>
        <taxon>Insecta</taxon>
        <taxon>Pterygota</taxon>
        <taxon>Neoptera</taxon>
        <taxon>Paraneoptera</taxon>
        <taxon>Hemiptera</taxon>
        <taxon>Sternorrhyncha</taxon>
        <taxon>Aphidomorpha</taxon>
        <taxon>Aphidoidea</taxon>
        <taxon>Aphididae</taxon>
        <taxon>Aphidini</taxon>
        <taxon>Aphis</taxon>
        <taxon>Aphis</taxon>
    </lineage>
</organism>
<proteinExistence type="predicted"/>
<dbReference type="Proteomes" id="UP000478052">
    <property type="component" value="Unassembled WGS sequence"/>
</dbReference>
<feature type="domain" description="ISXO2-like transposase" evidence="1">
    <location>
        <begin position="152"/>
        <end position="266"/>
    </location>
</feature>
<name>A0A6G0Y074_APHCR</name>
<dbReference type="PANTHER" id="PTHR47163">
    <property type="entry name" value="DDE_TNP_IS1595 DOMAIN-CONTAINING PROTEIN"/>
    <property type="match status" value="1"/>
</dbReference>
<dbReference type="InterPro" id="IPR053164">
    <property type="entry name" value="IS1016-like_transposase"/>
</dbReference>
<keyword evidence="3" id="KW-1185">Reference proteome</keyword>
<dbReference type="OrthoDB" id="6611246at2759"/>
<dbReference type="Pfam" id="PF12762">
    <property type="entry name" value="DDE_Tnp_IS1595"/>
    <property type="match status" value="1"/>
</dbReference>
<comment type="caution">
    <text evidence="2">The sequence shown here is derived from an EMBL/GenBank/DDBJ whole genome shotgun (WGS) entry which is preliminary data.</text>
</comment>
<evidence type="ECO:0000259" key="1">
    <source>
        <dbReference type="SMART" id="SM01126"/>
    </source>
</evidence>
<dbReference type="SMART" id="SM01126">
    <property type="entry name" value="DDE_Tnp_IS1595"/>
    <property type="match status" value="1"/>
</dbReference>
<dbReference type="AlphaFoldDB" id="A0A6G0Y074"/>
<gene>
    <name evidence="2" type="ORF">FWK35_00017331</name>
</gene>
<dbReference type="PANTHER" id="PTHR47163:SF2">
    <property type="entry name" value="SI:DKEY-17M8.2"/>
    <property type="match status" value="1"/>
</dbReference>
<evidence type="ECO:0000313" key="3">
    <source>
        <dbReference type="Proteomes" id="UP000478052"/>
    </source>
</evidence>